<gene>
    <name evidence="2" type="ORF">HNQ96_005978</name>
</gene>
<keyword evidence="1" id="KW-1133">Transmembrane helix</keyword>
<organism evidence="2 3">
    <name type="scientific">Aminobacter carboxidus</name>
    <dbReference type="NCBI Taxonomy" id="376165"/>
    <lineage>
        <taxon>Bacteria</taxon>
        <taxon>Pseudomonadati</taxon>
        <taxon>Pseudomonadota</taxon>
        <taxon>Alphaproteobacteria</taxon>
        <taxon>Hyphomicrobiales</taxon>
        <taxon>Phyllobacteriaceae</taxon>
        <taxon>Aminobacter</taxon>
    </lineage>
</organism>
<name>A0A8E1WLB1_9HYPH</name>
<dbReference type="Proteomes" id="UP000532373">
    <property type="component" value="Unassembled WGS sequence"/>
</dbReference>
<dbReference type="AlphaFoldDB" id="A0A8E1WLB1"/>
<evidence type="ECO:0000313" key="2">
    <source>
        <dbReference type="EMBL" id="MBB6470084.1"/>
    </source>
</evidence>
<evidence type="ECO:0000256" key="1">
    <source>
        <dbReference type="SAM" id="Phobius"/>
    </source>
</evidence>
<proteinExistence type="predicted"/>
<accession>A0A8E1WLB1</accession>
<comment type="caution">
    <text evidence="2">The sequence shown here is derived from an EMBL/GenBank/DDBJ whole genome shotgun (WGS) entry which is preliminary data.</text>
</comment>
<protein>
    <submittedName>
        <fullName evidence="2">Uncharacterized protein</fullName>
    </submittedName>
</protein>
<sequence length="109" mass="11998">MVTIDEEIEALRMELAEETDPLENDVKKKERRQAFNVERGKLIANALDRASTAIIALGIFTPALNAYYGSVVDTSMTPVGQVFGVFACFAVAYLLHLLGQESLEKGYSI</sequence>
<keyword evidence="1" id="KW-0812">Transmembrane</keyword>
<dbReference type="EMBL" id="JACHGI010000022">
    <property type="protein sequence ID" value="MBB6470084.1"/>
    <property type="molecule type" value="Genomic_DNA"/>
</dbReference>
<feature type="transmembrane region" description="Helical" evidence="1">
    <location>
        <begin position="50"/>
        <end position="68"/>
    </location>
</feature>
<dbReference type="RefSeq" id="WP_184773994.1">
    <property type="nucleotide sequence ID" value="NZ_JACHGI010000022.1"/>
</dbReference>
<evidence type="ECO:0000313" key="3">
    <source>
        <dbReference type="Proteomes" id="UP000532373"/>
    </source>
</evidence>
<reference evidence="2 3" key="1">
    <citation type="submission" date="2020-08" db="EMBL/GenBank/DDBJ databases">
        <title>Genomic Encyclopedia of Type Strains, Phase IV (KMG-IV): sequencing the most valuable type-strain genomes for metagenomic binning, comparative biology and taxonomic classification.</title>
        <authorList>
            <person name="Goeker M."/>
        </authorList>
    </citation>
    <scope>NUCLEOTIDE SEQUENCE [LARGE SCALE GENOMIC DNA]</scope>
    <source>
        <strain evidence="2 3">DSM 17454</strain>
    </source>
</reference>
<keyword evidence="1" id="KW-0472">Membrane</keyword>
<feature type="transmembrane region" description="Helical" evidence="1">
    <location>
        <begin position="80"/>
        <end position="99"/>
    </location>
</feature>